<evidence type="ECO:0000256" key="1">
    <source>
        <dbReference type="SAM" id="Phobius"/>
    </source>
</evidence>
<feature type="transmembrane region" description="Helical" evidence="1">
    <location>
        <begin position="53"/>
        <end position="76"/>
    </location>
</feature>
<proteinExistence type="predicted"/>
<sequence length="104" mass="11405">MTMPSRSPHSSSARASDPWFSLQVVAAFAASVGLMFLAQAIGFAAGVCADRHVFISAFGLTNTGLMLLPFLAFIVYKRLVQLARILRLRPRHHVLHAKGRHSFS</sequence>
<dbReference type="Proteomes" id="UP000243579">
    <property type="component" value="Unassembled WGS sequence"/>
</dbReference>
<feature type="transmembrane region" description="Helical" evidence="1">
    <location>
        <begin position="20"/>
        <end position="47"/>
    </location>
</feature>
<dbReference type="AlphaFoldDB" id="A0A1V9Z1X5"/>
<dbReference type="OrthoDB" id="10421194at2759"/>
<protein>
    <submittedName>
        <fullName evidence="2">Uncharacterized protein</fullName>
    </submittedName>
</protein>
<keyword evidence="1" id="KW-1133">Transmembrane helix</keyword>
<accession>A0A1V9Z1X5</accession>
<evidence type="ECO:0000313" key="3">
    <source>
        <dbReference type="Proteomes" id="UP000243579"/>
    </source>
</evidence>
<gene>
    <name evidence="2" type="ORF">ACHHYP_04340</name>
</gene>
<reference evidence="2 3" key="1">
    <citation type="journal article" date="2014" name="Genome Biol. Evol.">
        <title>The secreted proteins of Achlya hypogyna and Thraustotheca clavata identify the ancestral oomycete secretome and reveal gene acquisitions by horizontal gene transfer.</title>
        <authorList>
            <person name="Misner I."/>
            <person name="Blouin N."/>
            <person name="Leonard G."/>
            <person name="Richards T.A."/>
            <person name="Lane C.E."/>
        </authorList>
    </citation>
    <scope>NUCLEOTIDE SEQUENCE [LARGE SCALE GENOMIC DNA]</scope>
    <source>
        <strain evidence="2 3">ATCC 48635</strain>
    </source>
</reference>
<dbReference type="EMBL" id="JNBR01000500">
    <property type="protein sequence ID" value="OQR91820.1"/>
    <property type="molecule type" value="Genomic_DNA"/>
</dbReference>
<keyword evidence="1" id="KW-0812">Transmembrane</keyword>
<evidence type="ECO:0000313" key="2">
    <source>
        <dbReference type="EMBL" id="OQR91820.1"/>
    </source>
</evidence>
<keyword evidence="1" id="KW-0472">Membrane</keyword>
<organism evidence="2 3">
    <name type="scientific">Achlya hypogyna</name>
    <name type="common">Oomycete</name>
    <name type="synonym">Protoachlya hypogyna</name>
    <dbReference type="NCBI Taxonomy" id="1202772"/>
    <lineage>
        <taxon>Eukaryota</taxon>
        <taxon>Sar</taxon>
        <taxon>Stramenopiles</taxon>
        <taxon>Oomycota</taxon>
        <taxon>Saprolegniomycetes</taxon>
        <taxon>Saprolegniales</taxon>
        <taxon>Achlyaceae</taxon>
        <taxon>Achlya</taxon>
    </lineage>
</organism>
<comment type="caution">
    <text evidence="2">The sequence shown here is derived from an EMBL/GenBank/DDBJ whole genome shotgun (WGS) entry which is preliminary data.</text>
</comment>
<name>A0A1V9Z1X5_ACHHY</name>
<keyword evidence="3" id="KW-1185">Reference proteome</keyword>